<dbReference type="Proteomes" id="UP000246991">
    <property type="component" value="Unassembled WGS sequence"/>
</dbReference>
<proteinExistence type="predicted"/>
<organism evidence="2 3">
    <name type="scientific">Tuber magnatum</name>
    <name type="common">white Piedmont truffle</name>
    <dbReference type="NCBI Taxonomy" id="42249"/>
    <lineage>
        <taxon>Eukaryota</taxon>
        <taxon>Fungi</taxon>
        <taxon>Dikarya</taxon>
        <taxon>Ascomycota</taxon>
        <taxon>Pezizomycotina</taxon>
        <taxon>Pezizomycetes</taxon>
        <taxon>Pezizales</taxon>
        <taxon>Tuberaceae</taxon>
        <taxon>Tuber</taxon>
    </lineage>
</organism>
<evidence type="ECO:0000313" key="3">
    <source>
        <dbReference type="Proteomes" id="UP000246991"/>
    </source>
</evidence>
<dbReference type="AlphaFoldDB" id="A0A317SD56"/>
<evidence type="ECO:0000313" key="2">
    <source>
        <dbReference type="EMBL" id="PWW72314.1"/>
    </source>
</evidence>
<feature type="compositionally biased region" description="Basic and acidic residues" evidence="1">
    <location>
        <begin position="84"/>
        <end position="99"/>
    </location>
</feature>
<name>A0A317SD56_9PEZI</name>
<protein>
    <submittedName>
        <fullName evidence="2">Uncharacterized protein</fullName>
    </submittedName>
</protein>
<evidence type="ECO:0000256" key="1">
    <source>
        <dbReference type="SAM" id="MobiDB-lite"/>
    </source>
</evidence>
<feature type="region of interest" description="Disordered" evidence="1">
    <location>
        <begin position="77"/>
        <end position="99"/>
    </location>
</feature>
<comment type="caution">
    <text evidence="2">The sequence shown here is derived from an EMBL/GenBank/DDBJ whole genome shotgun (WGS) entry which is preliminary data.</text>
</comment>
<gene>
    <name evidence="2" type="ORF">C7212DRAFT_348222</name>
</gene>
<reference evidence="2 3" key="1">
    <citation type="submission" date="2018-03" db="EMBL/GenBank/DDBJ databases">
        <title>Genomes of Pezizomycetes fungi and the evolution of truffles.</title>
        <authorList>
            <person name="Murat C."/>
            <person name="Payen T."/>
            <person name="Noel B."/>
            <person name="Kuo A."/>
            <person name="Martin F.M."/>
        </authorList>
    </citation>
    <scope>NUCLEOTIDE SEQUENCE [LARGE SCALE GENOMIC DNA]</scope>
    <source>
        <strain evidence="2">091103-1</strain>
    </source>
</reference>
<sequence length="153" mass="16221">MHKQGGTADQSSDVIGQRFYLEQGPTTPRAGGEETTKKGAKCLVPVGCWQGYSRTGWGGVGLESSSMFPLGAGTFTGGKGMGAEGEKRSNGERQGEYGDGDYRGSGVVVVVAVVLVLSSTFWCSVEIKLPLKKPVKPIPVEHPPPTNHERTKK</sequence>
<dbReference type="EMBL" id="PYWC01000109">
    <property type="protein sequence ID" value="PWW72314.1"/>
    <property type="molecule type" value="Genomic_DNA"/>
</dbReference>
<accession>A0A317SD56</accession>
<keyword evidence="3" id="KW-1185">Reference proteome</keyword>